<dbReference type="InterPro" id="IPR042095">
    <property type="entry name" value="SUMF_sf"/>
</dbReference>
<evidence type="ECO:0000313" key="2">
    <source>
        <dbReference type="EMBL" id="ROZ82721.1"/>
    </source>
</evidence>
<comment type="caution">
    <text evidence="2">The sequence shown here is derived from an EMBL/GenBank/DDBJ whole genome shotgun (WGS) entry which is preliminary data.</text>
</comment>
<name>A0ABX9XFH6_9PSED</name>
<accession>A0ABX9XFH6</accession>
<dbReference type="Pfam" id="PF03781">
    <property type="entry name" value="FGE-sulfatase"/>
    <property type="match status" value="1"/>
</dbReference>
<sequence length="345" mass="38857">MIASSANFKARGLYPINRFKLQGMSSLQGAIMRKRFILSVVLGGSALLLGCQDPQASSQNHSEANELTEALIELERRAYEDMIFIKGGTFTMGDFGAVSEAGTWLPYFPPTAEQNKAHEVTLSDYSLSRQKTTWEDFDTYLVVNDLDVFERNFSDVWEREPYNQDASSRFFIDKPAKVTWQEAKDYCQWLGEETGLPLDLPTSAQWEFAGRNRGSKEWLYSTHDGKSLASNRELEELVYEGSKFVPVGSRLPANPLGLYDMADNGKEWVNDWFSPTYYAENPTITDPQGPADGSKKIVRNLDFSFSRVGMSASLPSNFNEEWNVIAEYTFRCAAQSDTPVGKVPQ</sequence>
<protein>
    <recommendedName>
        <fullName evidence="1">Sulfatase-modifying factor enzyme-like domain-containing protein</fullName>
    </recommendedName>
</protein>
<dbReference type="Gene3D" id="3.90.1580.10">
    <property type="entry name" value="paralog of FGE (formylglycine-generating enzyme)"/>
    <property type="match status" value="1"/>
</dbReference>
<dbReference type="InterPro" id="IPR005532">
    <property type="entry name" value="SUMF_dom"/>
</dbReference>
<dbReference type="EMBL" id="RKKU01000020">
    <property type="protein sequence ID" value="ROZ82721.1"/>
    <property type="molecule type" value="Genomic_DNA"/>
</dbReference>
<dbReference type="InterPro" id="IPR016187">
    <property type="entry name" value="CTDL_fold"/>
</dbReference>
<dbReference type="SUPFAM" id="SSF56436">
    <property type="entry name" value="C-type lectin-like"/>
    <property type="match status" value="1"/>
</dbReference>
<dbReference type="PANTHER" id="PTHR23150:SF19">
    <property type="entry name" value="FORMYLGLYCINE-GENERATING ENZYME"/>
    <property type="match status" value="1"/>
</dbReference>
<gene>
    <name evidence="2" type="ORF">EF096_14615</name>
</gene>
<evidence type="ECO:0000313" key="3">
    <source>
        <dbReference type="Proteomes" id="UP000275199"/>
    </source>
</evidence>
<evidence type="ECO:0000259" key="1">
    <source>
        <dbReference type="Pfam" id="PF03781"/>
    </source>
</evidence>
<organism evidence="2 3">
    <name type="scientific">Pseudomonas neustonica</name>
    <dbReference type="NCBI Taxonomy" id="2487346"/>
    <lineage>
        <taxon>Bacteria</taxon>
        <taxon>Pseudomonadati</taxon>
        <taxon>Pseudomonadota</taxon>
        <taxon>Gammaproteobacteria</taxon>
        <taxon>Pseudomonadales</taxon>
        <taxon>Pseudomonadaceae</taxon>
        <taxon>Pseudomonas</taxon>
    </lineage>
</organism>
<dbReference type="Proteomes" id="UP000275199">
    <property type="component" value="Unassembled WGS sequence"/>
</dbReference>
<dbReference type="InterPro" id="IPR051043">
    <property type="entry name" value="Sulfatase_Mod_Factor_Kinase"/>
</dbReference>
<dbReference type="PANTHER" id="PTHR23150">
    <property type="entry name" value="SULFATASE MODIFYING FACTOR 1, 2"/>
    <property type="match status" value="1"/>
</dbReference>
<reference evidence="2 3" key="1">
    <citation type="submission" date="2018-11" db="EMBL/GenBank/DDBJ databases">
        <authorList>
            <person name="Jang G.I."/>
            <person name="Hwang C.Y."/>
        </authorList>
    </citation>
    <scope>NUCLEOTIDE SEQUENCE [LARGE SCALE GENOMIC DNA]</scope>
    <source>
        <strain evidence="2 3">SSM26</strain>
    </source>
</reference>
<feature type="domain" description="Sulfatase-modifying factor enzyme-like" evidence="1">
    <location>
        <begin position="80"/>
        <end position="333"/>
    </location>
</feature>
<keyword evidence="3" id="KW-1185">Reference proteome</keyword>
<proteinExistence type="predicted"/>